<keyword evidence="3" id="KW-1185">Reference proteome</keyword>
<sequence>MKDLYINDNKCCGCEACCNVCPKQAITMKENRRGFVYPSIDEDKCINCGLCKSVCIYQNEVPKTSPLVAFAAATKSKDLIKKTASGGVFSVCAEKILKQGGVVYGAAFARECHVKHTRVDAIGELWKIQGSKYVQSEIGNSYKLAKSDLQQGKTVLFSGTPCQIAGLKNYLKKEYDNLYTIDLICHGVPSQKMFLDYVATLSSEKIENFVFRDKTRGWKDFFLTWKEKNKRKRLHNKMSSYYRLFLTGEIYRENCYSCQFACMTRVSDITLGDFWGFEKVHPEKLNEKKWRDQNWRGISCVLANTNKGIQLFDGVKPELYVFESSPDKIAVSNGQLKEPSKHTAIREQVFDSYEKNGYRAVDQLMMKKISKKQWIKSKIQTLVPLELRIRIKNSK</sequence>
<accession>A0ABV1C1T0</accession>
<organism evidence="2 3">
    <name type="scientific">Faecalibacterium intestinale</name>
    <dbReference type="NCBI Taxonomy" id="3133155"/>
    <lineage>
        <taxon>Bacteria</taxon>
        <taxon>Bacillati</taxon>
        <taxon>Bacillota</taxon>
        <taxon>Clostridia</taxon>
        <taxon>Eubacteriales</taxon>
        <taxon>Oscillospiraceae</taxon>
        <taxon>Faecalibacterium</taxon>
    </lineage>
</organism>
<dbReference type="Pfam" id="PF04432">
    <property type="entry name" value="FrhB_FdhB_C"/>
    <property type="match status" value="1"/>
</dbReference>
<dbReference type="Pfam" id="PF12838">
    <property type="entry name" value="Fer4_7"/>
    <property type="match status" value="1"/>
</dbReference>
<evidence type="ECO:0000259" key="1">
    <source>
        <dbReference type="PROSITE" id="PS51379"/>
    </source>
</evidence>
<evidence type="ECO:0000313" key="3">
    <source>
        <dbReference type="Proteomes" id="UP001465119"/>
    </source>
</evidence>
<gene>
    <name evidence="2" type="ORF">WMO20_06205</name>
</gene>
<feature type="domain" description="4Fe-4S ferredoxin-type" evidence="1">
    <location>
        <begin position="2"/>
        <end position="31"/>
    </location>
</feature>
<dbReference type="RefSeq" id="WP_349186149.1">
    <property type="nucleotide sequence ID" value="NZ_JBBMEN010000005.1"/>
</dbReference>
<dbReference type="InterPro" id="IPR017896">
    <property type="entry name" value="4Fe4S_Fe-S-bd"/>
</dbReference>
<dbReference type="InterPro" id="IPR007525">
    <property type="entry name" value="FrhB_FdhB_C"/>
</dbReference>
<dbReference type="Gene3D" id="3.30.70.20">
    <property type="match status" value="1"/>
</dbReference>
<evidence type="ECO:0000313" key="2">
    <source>
        <dbReference type="EMBL" id="MEQ2385528.1"/>
    </source>
</evidence>
<proteinExistence type="predicted"/>
<dbReference type="PANTHER" id="PTHR43193:SF2">
    <property type="entry name" value="POLYFERREDOXIN PROTEIN FWDF"/>
    <property type="match status" value="1"/>
</dbReference>
<dbReference type="SUPFAM" id="SSF54862">
    <property type="entry name" value="4Fe-4S ferredoxins"/>
    <property type="match status" value="1"/>
</dbReference>
<feature type="domain" description="4Fe-4S ferredoxin-type" evidence="1">
    <location>
        <begin position="36"/>
        <end position="66"/>
    </location>
</feature>
<name>A0ABV1C1T0_9FIRM</name>
<dbReference type="Proteomes" id="UP001465119">
    <property type="component" value="Unassembled WGS sequence"/>
</dbReference>
<dbReference type="PROSITE" id="PS51379">
    <property type="entry name" value="4FE4S_FER_2"/>
    <property type="match status" value="2"/>
</dbReference>
<dbReference type="PANTHER" id="PTHR43193">
    <property type="match status" value="1"/>
</dbReference>
<comment type="caution">
    <text evidence="2">The sequence shown here is derived from an EMBL/GenBank/DDBJ whole genome shotgun (WGS) entry which is preliminary data.</text>
</comment>
<reference evidence="2 3" key="1">
    <citation type="submission" date="2024-03" db="EMBL/GenBank/DDBJ databases">
        <title>Human intestinal bacterial collection.</title>
        <authorList>
            <person name="Pauvert C."/>
            <person name="Hitch T.C.A."/>
            <person name="Clavel T."/>
        </authorList>
    </citation>
    <scope>NUCLEOTIDE SEQUENCE [LARGE SCALE GENOMIC DNA]</scope>
    <source>
        <strain evidence="2 3">CLA-AA-H281</strain>
    </source>
</reference>
<dbReference type="InterPro" id="IPR052977">
    <property type="entry name" value="Polyferredoxin-like_ET"/>
</dbReference>
<protein>
    <submittedName>
        <fullName evidence="2">Coenzyme F420 hydrogenase/dehydrogenase, beta subunit C-terminal domain</fullName>
    </submittedName>
</protein>
<dbReference type="EMBL" id="JBBMEN010000005">
    <property type="protein sequence ID" value="MEQ2385528.1"/>
    <property type="molecule type" value="Genomic_DNA"/>
</dbReference>